<dbReference type="Proteomes" id="UP000002624">
    <property type="component" value="Unassembled WGS sequence"/>
</dbReference>
<accession>C6HPG0</accession>
<evidence type="ECO:0000313" key="1">
    <source>
        <dbReference type="EMBL" id="EER37832.1"/>
    </source>
</evidence>
<proteinExistence type="predicted"/>
<evidence type="ECO:0000313" key="2">
    <source>
        <dbReference type="Proteomes" id="UP000002624"/>
    </source>
</evidence>
<protein>
    <submittedName>
        <fullName evidence="1">Uncharacterized protein</fullName>
    </submittedName>
</protein>
<dbReference type="HOGENOM" id="CLU_1749095_0_0_1"/>
<dbReference type="EMBL" id="GG692433">
    <property type="protein sequence ID" value="EER37832.1"/>
    <property type="molecule type" value="Genomic_DNA"/>
</dbReference>
<gene>
    <name evidence="1" type="ORF">HCDG_08091</name>
</gene>
<reference evidence="2" key="1">
    <citation type="submission" date="2009-05" db="EMBL/GenBank/DDBJ databases">
        <title>The genome sequence of Ajellomyces capsulatus strain H143.</title>
        <authorList>
            <person name="Champion M."/>
            <person name="Cuomo C.A."/>
            <person name="Ma L.-J."/>
            <person name="Henn M.R."/>
            <person name="Sil A."/>
            <person name="Goldman B."/>
            <person name="Young S.K."/>
            <person name="Kodira C.D."/>
            <person name="Zeng Q."/>
            <person name="Koehrsen M."/>
            <person name="Alvarado L."/>
            <person name="Berlin A.M."/>
            <person name="Borenstein D."/>
            <person name="Chen Z."/>
            <person name="Engels R."/>
            <person name="Freedman E."/>
            <person name="Gellesch M."/>
            <person name="Goldberg J."/>
            <person name="Griggs A."/>
            <person name="Gujja S."/>
            <person name="Heiman D.I."/>
            <person name="Hepburn T.A."/>
            <person name="Howarth C."/>
            <person name="Jen D."/>
            <person name="Larson L."/>
            <person name="Lewis B."/>
            <person name="Mehta T."/>
            <person name="Park D."/>
            <person name="Pearson M."/>
            <person name="Roberts A."/>
            <person name="Saif S."/>
            <person name="Shea T.D."/>
            <person name="Shenoy N."/>
            <person name="Sisk P."/>
            <person name="Stolte C."/>
            <person name="Sykes S."/>
            <person name="Walk T."/>
            <person name="White J."/>
            <person name="Yandava C."/>
            <person name="Klein B."/>
            <person name="McEwen J.G."/>
            <person name="Puccia R."/>
            <person name="Goldman G.H."/>
            <person name="Felipe M.S."/>
            <person name="Nino-Vega G."/>
            <person name="San-Blas G."/>
            <person name="Taylor J.W."/>
            <person name="Mendoza L."/>
            <person name="Galagan J.E."/>
            <person name="Nusbaum C."/>
            <person name="Birren B.W."/>
        </authorList>
    </citation>
    <scope>NUCLEOTIDE SEQUENCE [LARGE SCALE GENOMIC DNA]</scope>
    <source>
        <strain evidence="2">H143</strain>
    </source>
</reference>
<dbReference type="OrthoDB" id="4518796at2759"/>
<dbReference type="AlphaFoldDB" id="C6HPG0"/>
<dbReference type="VEuPathDB" id="FungiDB:HCDG_08091"/>
<organism evidence="1 2">
    <name type="scientific">Ajellomyces capsulatus (strain H143)</name>
    <name type="common">Darling's disease fungus</name>
    <name type="synonym">Histoplasma capsulatum</name>
    <dbReference type="NCBI Taxonomy" id="544712"/>
    <lineage>
        <taxon>Eukaryota</taxon>
        <taxon>Fungi</taxon>
        <taxon>Dikarya</taxon>
        <taxon>Ascomycota</taxon>
        <taxon>Pezizomycotina</taxon>
        <taxon>Eurotiomycetes</taxon>
        <taxon>Eurotiomycetidae</taxon>
        <taxon>Onygenales</taxon>
        <taxon>Ajellomycetaceae</taxon>
        <taxon>Histoplasma</taxon>
    </lineage>
</organism>
<sequence>MNLRTTHQDVPVERLRLAYETLDRFEIHGRMGPSRKIARIKRSDVGGRGRPFLIYTVTVSRQLEVKAPQGFVGCLKIENNMCQRLMTRIVHRCHHVIDSLGDIVEYQDCGNCGTVVKTSYLGQTTKRDPCPDCIARGAWVKVQGQWQRV</sequence>
<name>C6HPG0_AJECH</name>